<organism evidence="1 2">
    <name type="scientific">Hypoxylon rubiginosum</name>
    <dbReference type="NCBI Taxonomy" id="110542"/>
    <lineage>
        <taxon>Eukaryota</taxon>
        <taxon>Fungi</taxon>
        <taxon>Dikarya</taxon>
        <taxon>Ascomycota</taxon>
        <taxon>Pezizomycotina</taxon>
        <taxon>Sordariomycetes</taxon>
        <taxon>Xylariomycetidae</taxon>
        <taxon>Xylariales</taxon>
        <taxon>Hypoxylaceae</taxon>
        <taxon>Hypoxylon</taxon>
    </lineage>
</organism>
<dbReference type="Proteomes" id="UP001497700">
    <property type="component" value="Unassembled WGS sequence"/>
</dbReference>
<reference evidence="1 2" key="1">
    <citation type="journal article" date="2022" name="New Phytol.">
        <title>Ecological generalism drives hyperdiversity of secondary metabolite gene clusters in xylarialean endophytes.</title>
        <authorList>
            <person name="Franco M.E.E."/>
            <person name="Wisecaver J.H."/>
            <person name="Arnold A.E."/>
            <person name="Ju Y.M."/>
            <person name="Slot J.C."/>
            <person name="Ahrendt S."/>
            <person name="Moore L.P."/>
            <person name="Eastman K.E."/>
            <person name="Scott K."/>
            <person name="Konkel Z."/>
            <person name="Mondo S.J."/>
            <person name="Kuo A."/>
            <person name="Hayes R.D."/>
            <person name="Haridas S."/>
            <person name="Andreopoulos B."/>
            <person name="Riley R."/>
            <person name="LaButti K."/>
            <person name="Pangilinan J."/>
            <person name="Lipzen A."/>
            <person name="Amirebrahimi M."/>
            <person name="Yan J."/>
            <person name="Adam C."/>
            <person name="Keymanesh K."/>
            <person name="Ng V."/>
            <person name="Louie K."/>
            <person name="Northen T."/>
            <person name="Drula E."/>
            <person name="Henrissat B."/>
            <person name="Hsieh H.M."/>
            <person name="Youens-Clark K."/>
            <person name="Lutzoni F."/>
            <person name="Miadlikowska J."/>
            <person name="Eastwood D.C."/>
            <person name="Hamelin R.C."/>
            <person name="Grigoriev I.V."/>
            <person name="U'Ren J.M."/>
        </authorList>
    </citation>
    <scope>NUCLEOTIDE SEQUENCE [LARGE SCALE GENOMIC DNA]</scope>
    <source>
        <strain evidence="1 2">CBS 119005</strain>
    </source>
</reference>
<keyword evidence="2" id="KW-1185">Reference proteome</keyword>
<comment type="caution">
    <text evidence="1">The sequence shown here is derived from an EMBL/GenBank/DDBJ whole genome shotgun (WGS) entry which is preliminary data.</text>
</comment>
<sequence length="554" mass="60792">MVYCGKASQGCQNCRTRRIKCDKKRPECSQCIRVGKKCPGYRDQLSLMFRDESSKVIQKAHAQWGSSGSPIDGSGSTAGSSSSAWAIESLSGSSDSPSSSSPSPPQDIASARLPKKVNLNLEQQGMQFYINRYLMNHPDSPRTHDQVATYCAEVGTTQNVMIAVGLAGLSNLQGDKNLNMVARSQYVAALKHTGQLIAANDPSSLVARVRGVVALALFEVVQGKGPRSTVGSANTHINGAVAVLRSVLPLPPTATPSPATPGGGPAPNLTKGGYAIVMLLFSMLIPYQMTDTPLPPAFFDTLKFCRFLMHSSSESCACDHVFASARLLQLSAIAEHTVFTDGRTATDDLVQQFLSLEDTFDALEGPHLKAFPFTEKQGDCPPEAVFRGKWHVYEMIWGARIWNHYRWARILVNQRLVKFITEYPISSSKTISAIRRAKCYATIDRMAQDILISTPSHWHHPMLSPQDTLKFESNGPGSSGAVGLPSHLWHVMIAGCAPNVPLEYWNWAHNVLLVVWKQLGMQHALALAEIMEEHRAKLDKEATKQKFKLEFEDE</sequence>
<gene>
    <name evidence="1" type="ORF">F4820DRAFT_156690</name>
</gene>
<evidence type="ECO:0000313" key="2">
    <source>
        <dbReference type="Proteomes" id="UP001497700"/>
    </source>
</evidence>
<dbReference type="EMBL" id="MU393625">
    <property type="protein sequence ID" value="KAI4859577.1"/>
    <property type="molecule type" value="Genomic_DNA"/>
</dbReference>
<name>A0ACB9YK68_9PEZI</name>
<proteinExistence type="predicted"/>
<protein>
    <submittedName>
        <fullName evidence="1">Uncharacterized protein</fullName>
    </submittedName>
</protein>
<evidence type="ECO:0000313" key="1">
    <source>
        <dbReference type="EMBL" id="KAI4859577.1"/>
    </source>
</evidence>
<accession>A0ACB9YK68</accession>